<dbReference type="RefSeq" id="WP_284189364.1">
    <property type="nucleotide sequence ID" value="NZ_BSPX01000076.1"/>
</dbReference>
<dbReference type="EMBL" id="BSPX01000076">
    <property type="protein sequence ID" value="GLT24200.1"/>
    <property type="molecule type" value="Genomic_DNA"/>
</dbReference>
<comment type="caution">
    <text evidence="4">The sequence shown here is derived from an EMBL/GenBank/DDBJ whole genome shotgun (WGS) entry which is preliminary data.</text>
</comment>
<dbReference type="PANTHER" id="PTHR31544:SF2">
    <property type="entry name" value="AIG2-LIKE PROTEIN D"/>
    <property type="match status" value="1"/>
</dbReference>
<evidence type="ECO:0000313" key="5">
    <source>
        <dbReference type="Proteomes" id="UP001157167"/>
    </source>
</evidence>
<dbReference type="PANTHER" id="PTHR31544">
    <property type="entry name" value="AIG2-LIKE PROTEIN D"/>
    <property type="match status" value="1"/>
</dbReference>
<dbReference type="Proteomes" id="UP001157167">
    <property type="component" value="Unassembled WGS sequence"/>
</dbReference>
<dbReference type="Pfam" id="PF06094">
    <property type="entry name" value="GGACT"/>
    <property type="match status" value="1"/>
</dbReference>
<dbReference type="SUPFAM" id="SSF110857">
    <property type="entry name" value="Gamma-glutamyl cyclotransferase-like"/>
    <property type="match status" value="1"/>
</dbReference>
<proteinExistence type="predicted"/>
<organism evidence="4 5">
    <name type="scientific">Zoogloea oryzae</name>
    <dbReference type="NCBI Taxonomy" id="310767"/>
    <lineage>
        <taxon>Bacteria</taxon>
        <taxon>Pseudomonadati</taxon>
        <taxon>Pseudomonadota</taxon>
        <taxon>Betaproteobacteria</taxon>
        <taxon>Rhodocyclales</taxon>
        <taxon>Zoogloeaceae</taxon>
        <taxon>Zoogloea</taxon>
    </lineage>
</organism>
<evidence type="ECO:0000259" key="3">
    <source>
        <dbReference type="Pfam" id="PF06094"/>
    </source>
</evidence>
<dbReference type="InterPro" id="IPR036568">
    <property type="entry name" value="GGCT-like_sf"/>
</dbReference>
<dbReference type="CDD" id="cd06661">
    <property type="entry name" value="GGCT_like"/>
    <property type="match status" value="1"/>
</dbReference>
<sequence length="144" mass="15980">MPPAPTHCFTYGSLMCEDIMGAVCAARAPFVAATLDGYRRGPVIGQEYPGMQPAPGCRVEGVLYLDLPDAAWARIDHFEGDEYTREQVTVRTADGRSLAAWTYVFKPEFASRLGPGEWDFQRFLATGKARFTAQFMGFDESTRP</sequence>
<evidence type="ECO:0000256" key="1">
    <source>
        <dbReference type="ARBA" id="ARBA00022679"/>
    </source>
</evidence>
<protein>
    <recommendedName>
        <fullName evidence="2">Putative gamma-glutamylcyclotransferase</fullName>
    </recommendedName>
</protein>
<dbReference type="InterPro" id="IPR013024">
    <property type="entry name" value="GGCT-like"/>
</dbReference>
<accession>A0ABQ6FIT2</accession>
<feature type="domain" description="Gamma-glutamylcyclotransferase AIG2-like" evidence="3">
    <location>
        <begin position="8"/>
        <end position="119"/>
    </location>
</feature>
<evidence type="ECO:0000313" key="4">
    <source>
        <dbReference type="EMBL" id="GLT24200.1"/>
    </source>
</evidence>
<name>A0ABQ6FIT2_9RHOO</name>
<dbReference type="Gene3D" id="3.10.490.10">
    <property type="entry name" value="Gamma-glutamyl cyclotransferase-like"/>
    <property type="match status" value="1"/>
</dbReference>
<keyword evidence="1" id="KW-0808">Transferase</keyword>
<evidence type="ECO:0000256" key="2">
    <source>
        <dbReference type="ARBA" id="ARBA00030602"/>
    </source>
</evidence>
<reference evidence="5" key="1">
    <citation type="journal article" date="2019" name="Int. J. Syst. Evol. Microbiol.">
        <title>The Global Catalogue of Microorganisms (GCM) 10K type strain sequencing project: providing services to taxonomists for standard genome sequencing and annotation.</title>
        <authorList>
            <consortium name="The Broad Institute Genomics Platform"/>
            <consortium name="The Broad Institute Genome Sequencing Center for Infectious Disease"/>
            <person name="Wu L."/>
            <person name="Ma J."/>
        </authorList>
    </citation>
    <scope>NUCLEOTIDE SEQUENCE [LARGE SCALE GENOMIC DNA]</scope>
    <source>
        <strain evidence="5">NBRC 102407</strain>
    </source>
</reference>
<dbReference type="InterPro" id="IPR009288">
    <property type="entry name" value="AIG2-like_dom"/>
</dbReference>
<dbReference type="InterPro" id="IPR045038">
    <property type="entry name" value="AIG2-like"/>
</dbReference>
<keyword evidence="5" id="KW-1185">Reference proteome</keyword>
<gene>
    <name evidence="4" type="ORF">GCM10007933_36730</name>
</gene>